<dbReference type="SUPFAM" id="SSF48056">
    <property type="entry name" value="Di-copper centre-containing domain"/>
    <property type="match status" value="1"/>
</dbReference>
<dbReference type="Pfam" id="PF00264">
    <property type="entry name" value="Tyrosinase"/>
    <property type="match status" value="1"/>
</dbReference>
<dbReference type="OrthoDB" id="6132182at2759"/>
<gene>
    <name evidence="5" type="ORF">BO94DRAFT_585219</name>
</gene>
<evidence type="ECO:0000313" key="5">
    <source>
        <dbReference type="EMBL" id="PWY88851.1"/>
    </source>
</evidence>
<dbReference type="EMBL" id="MSFK01000012">
    <property type="protein sequence ID" value="PWY88851.1"/>
    <property type="molecule type" value="Genomic_DNA"/>
</dbReference>
<proteinExistence type="predicted"/>
<dbReference type="Gene3D" id="1.10.1280.10">
    <property type="entry name" value="Di-copper center containing domain from catechol oxidase"/>
    <property type="match status" value="1"/>
</dbReference>
<dbReference type="PANTHER" id="PTHR11474">
    <property type="entry name" value="TYROSINASE FAMILY MEMBER"/>
    <property type="match status" value="1"/>
</dbReference>
<evidence type="ECO:0000313" key="6">
    <source>
        <dbReference type="Proteomes" id="UP000246702"/>
    </source>
</evidence>
<dbReference type="InterPro" id="IPR050316">
    <property type="entry name" value="Tyrosinase/Hemocyanin"/>
</dbReference>
<feature type="domain" description="Tyrosinase copper-binding" evidence="4">
    <location>
        <begin position="287"/>
        <end position="298"/>
    </location>
</feature>
<reference evidence="5 6" key="1">
    <citation type="submission" date="2016-12" db="EMBL/GenBank/DDBJ databases">
        <title>The genomes of Aspergillus section Nigri reveals drivers in fungal speciation.</title>
        <authorList>
            <consortium name="DOE Joint Genome Institute"/>
            <person name="Vesth T.C."/>
            <person name="Nybo J."/>
            <person name="Theobald S."/>
            <person name="Brandl J."/>
            <person name="Frisvad J.C."/>
            <person name="Nielsen K.F."/>
            <person name="Lyhne E.K."/>
            <person name="Kogle M.E."/>
            <person name="Kuo A."/>
            <person name="Riley R."/>
            <person name="Clum A."/>
            <person name="Nolan M."/>
            <person name="Lipzen A."/>
            <person name="Salamov A."/>
            <person name="Henrissat B."/>
            <person name="Wiebenga A."/>
            <person name="De Vries R.P."/>
            <person name="Grigoriev I.V."/>
            <person name="Mortensen U.H."/>
            <person name="Andersen M.R."/>
            <person name="Baker S.E."/>
        </authorList>
    </citation>
    <scope>NUCLEOTIDE SEQUENCE [LARGE SCALE GENOMIC DNA]</scope>
    <source>
        <strain evidence="5 6">CBS 115572</strain>
    </source>
</reference>
<dbReference type="InterPro" id="IPR002227">
    <property type="entry name" value="Tyrosinase_Cu-bd"/>
</dbReference>
<dbReference type="GO" id="GO:0046872">
    <property type="term" value="F:metal ion binding"/>
    <property type="evidence" value="ECO:0007669"/>
    <property type="project" value="UniProtKB-KW"/>
</dbReference>
<dbReference type="PRINTS" id="PR00092">
    <property type="entry name" value="TYROSINASE"/>
</dbReference>
<protein>
    <submittedName>
        <fullName evidence="5">Tyrosinase central domain protein</fullName>
    </submittedName>
</protein>
<evidence type="ECO:0000256" key="1">
    <source>
        <dbReference type="ARBA" id="ARBA00022723"/>
    </source>
</evidence>
<keyword evidence="6" id="KW-1185">Reference proteome</keyword>
<keyword evidence="3" id="KW-0186">Copper</keyword>
<organism evidence="5 6">
    <name type="scientific">Aspergillus sclerotioniger CBS 115572</name>
    <dbReference type="NCBI Taxonomy" id="1450535"/>
    <lineage>
        <taxon>Eukaryota</taxon>
        <taxon>Fungi</taxon>
        <taxon>Dikarya</taxon>
        <taxon>Ascomycota</taxon>
        <taxon>Pezizomycotina</taxon>
        <taxon>Eurotiomycetes</taxon>
        <taxon>Eurotiomycetidae</taxon>
        <taxon>Eurotiales</taxon>
        <taxon>Aspergillaceae</taxon>
        <taxon>Aspergillus</taxon>
        <taxon>Aspergillus subgen. Circumdati</taxon>
    </lineage>
</organism>
<sequence>MYKAQSSYFPSTPTTKQYQNNALDQFSSASTGSRRHNTAMQILTGQGELTTTERTNYINAVWCLRGLPSQLPNDQYPGVRDRMDDFVATHINNTLYIHSNGLLLPWHRHFIYLYEKALQDECHYQGTLPYWNWSLFTTNLTLSPVFDGTPTSLSGNGLPTANNTSNLCPHNIPCPSPGTGGGCLYNGPFTNWTAHLGPFSISQVQPYGSLPPNTWSYNPRCLTRNFTTDWLTSLNTPTNITSMLSAPDLKSFLALMSPSTLGYVGAHEGGHAAVGANMLDTWASAQDPVFFLHHAMVDRVWTLWQELDPVSRLVAVNGTGIVHDPPDAELVTLNTVMDFGVLDGPRTVWEVMDVRGGRYCYGYD</sequence>
<dbReference type="GeneID" id="37117820"/>
<evidence type="ECO:0000256" key="3">
    <source>
        <dbReference type="ARBA" id="ARBA00023008"/>
    </source>
</evidence>
<dbReference type="GO" id="GO:0016491">
    <property type="term" value="F:oxidoreductase activity"/>
    <property type="evidence" value="ECO:0007669"/>
    <property type="project" value="UniProtKB-KW"/>
</dbReference>
<dbReference type="AlphaFoldDB" id="A0A317WSV7"/>
<dbReference type="PANTHER" id="PTHR11474:SF125">
    <property type="entry name" value="N-ACETYL-6-HYDROXYTRYPTOPHAN OXIDASE IVOB-RELATED"/>
    <property type="match status" value="1"/>
</dbReference>
<dbReference type="Proteomes" id="UP000246702">
    <property type="component" value="Unassembled WGS sequence"/>
</dbReference>
<keyword evidence="2" id="KW-0560">Oxidoreductase</keyword>
<evidence type="ECO:0000256" key="2">
    <source>
        <dbReference type="ARBA" id="ARBA00023002"/>
    </source>
</evidence>
<dbReference type="STRING" id="1450535.A0A317WSV7"/>
<keyword evidence="1" id="KW-0479">Metal-binding</keyword>
<dbReference type="RefSeq" id="XP_025468213.1">
    <property type="nucleotide sequence ID" value="XM_025615677.1"/>
</dbReference>
<evidence type="ECO:0000259" key="4">
    <source>
        <dbReference type="PROSITE" id="PS00498"/>
    </source>
</evidence>
<dbReference type="InterPro" id="IPR008922">
    <property type="entry name" value="Di-copper_centre_dom_sf"/>
</dbReference>
<accession>A0A317WSV7</accession>
<name>A0A317WSV7_9EURO</name>
<dbReference type="PROSITE" id="PS00498">
    <property type="entry name" value="TYROSINASE_2"/>
    <property type="match status" value="1"/>
</dbReference>
<comment type="caution">
    <text evidence="5">The sequence shown here is derived from an EMBL/GenBank/DDBJ whole genome shotgun (WGS) entry which is preliminary data.</text>
</comment>